<dbReference type="GO" id="GO:0097510">
    <property type="term" value="P:base-excision repair, AP site formation via deaminated base removal"/>
    <property type="evidence" value="ECO:0007669"/>
    <property type="project" value="TreeGrafter"/>
</dbReference>
<dbReference type="NCBIfam" id="NF003588">
    <property type="entry name" value="PRK05254.1-1"/>
    <property type="match status" value="1"/>
</dbReference>
<evidence type="ECO:0000256" key="4">
    <source>
        <dbReference type="ARBA" id="ARBA00012030"/>
    </source>
</evidence>
<dbReference type="PROSITE" id="PS00130">
    <property type="entry name" value="U_DNA_GLYCOSYLASE"/>
    <property type="match status" value="1"/>
</dbReference>
<dbReference type="Pfam" id="PF03167">
    <property type="entry name" value="UDG"/>
    <property type="match status" value="1"/>
</dbReference>
<dbReference type="InterPro" id="IPR005122">
    <property type="entry name" value="Uracil-DNA_glycosylase-like"/>
</dbReference>
<dbReference type="SMART" id="SM00986">
    <property type="entry name" value="UDG"/>
    <property type="match status" value="1"/>
</dbReference>
<evidence type="ECO:0000256" key="3">
    <source>
        <dbReference type="ARBA" id="ARBA00008184"/>
    </source>
</evidence>
<keyword evidence="7 8" id="KW-0234">DNA repair</keyword>
<dbReference type="HAMAP" id="MF_00148">
    <property type="entry name" value="UDG"/>
    <property type="match status" value="1"/>
</dbReference>
<reference evidence="12 13" key="1">
    <citation type="submission" date="2019-06" db="EMBL/GenBank/DDBJ databases">
        <title>Draft Genome Sequence of Candidatus Phytoplasma pini-Related Strain MDPP: A Resource for Comparative Genomics of Gymnosperm-infecting Phytoplasmas.</title>
        <authorList>
            <person name="Cai W."/>
            <person name="Costanzo S."/>
            <person name="Shao J."/>
            <person name="Zhao Y."/>
            <person name="Davis R."/>
        </authorList>
    </citation>
    <scope>NUCLEOTIDE SEQUENCE [LARGE SCALE GENOMIC DNA]</scope>
    <source>
        <strain evidence="12 13">MDPP</strain>
    </source>
</reference>
<evidence type="ECO:0000256" key="9">
    <source>
        <dbReference type="PROSITE-ProRule" id="PRU10072"/>
    </source>
</evidence>
<evidence type="ECO:0000256" key="10">
    <source>
        <dbReference type="RuleBase" id="RU003780"/>
    </source>
</evidence>
<evidence type="ECO:0000313" key="12">
    <source>
        <dbReference type="EMBL" id="TVY12069.1"/>
    </source>
</evidence>
<proteinExistence type="inferred from homology"/>
<comment type="catalytic activity">
    <reaction evidence="1 8 10">
        <text>Hydrolyzes single-stranded DNA or mismatched double-stranded DNA and polynucleotides, releasing free uracil.</text>
        <dbReference type="EC" id="3.2.2.27"/>
    </reaction>
</comment>
<evidence type="ECO:0000256" key="6">
    <source>
        <dbReference type="ARBA" id="ARBA00022801"/>
    </source>
</evidence>
<comment type="function">
    <text evidence="2 8 10">Excises uracil residues from the DNA which can arise as a result of misincorporation of dUMP residues by DNA polymerase or due to deamination of cytosine.</text>
</comment>
<dbReference type="InterPro" id="IPR002043">
    <property type="entry name" value="UDG_fam1"/>
</dbReference>
<dbReference type="EMBL" id="VIAE01000016">
    <property type="protein sequence ID" value="TVY12069.1"/>
    <property type="molecule type" value="Genomic_DNA"/>
</dbReference>
<keyword evidence="13" id="KW-1185">Reference proteome</keyword>
<dbReference type="Proteomes" id="UP000320078">
    <property type="component" value="Unassembled WGS sequence"/>
</dbReference>
<evidence type="ECO:0000256" key="7">
    <source>
        <dbReference type="ARBA" id="ARBA00023204"/>
    </source>
</evidence>
<keyword evidence="5 8" id="KW-0227">DNA damage</keyword>
<dbReference type="NCBIfam" id="NF003589">
    <property type="entry name" value="PRK05254.1-2"/>
    <property type="match status" value="1"/>
</dbReference>
<evidence type="ECO:0000259" key="11">
    <source>
        <dbReference type="SMART" id="SM00986"/>
    </source>
</evidence>
<name>A0A559KIY9_9MOLU</name>
<dbReference type="CDD" id="cd10027">
    <property type="entry name" value="UDG-F1-like"/>
    <property type="match status" value="1"/>
</dbReference>
<dbReference type="Gene3D" id="3.40.470.10">
    <property type="entry name" value="Uracil-DNA glycosylase-like domain"/>
    <property type="match status" value="1"/>
</dbReference>
<comment type="caution">
    <text evidence="12">The sequence shown here is derived from an EMBL/GenBank/DDBJ whole genome shotgun (WGS) entry which is preliminary data.</text>
</comment>
<feature type="domain" description="Uracil-DNA glycosylase-like" evidence="11">
    <location>
        <begin position="44"/>
        <end position="202"/>
    </location>
</feature>
<evidence type="ECO:0000256" key="8">
    <source>
        <dbReference type="HAMAP-Rule" id="MF_00148"/>
    </source>
</evidence>
<dbReference type="OrthoDB" id="9804372at2"/>
<dbReference type="NCBIfam" id="NF003592">
    <property type="entry name" value="PRK05254.1-5"/>
    <property type="match status" value="1"/>
</dbReference>
<dbReference type="GO" id="GO:0005737">
    <property type="term" value="C:cytoplasm"/>
    <property type="evidence" value="ECO:0007669"/>
    <property type="project" value="UniProtKB-SubCell"/>
</dbReference>
<dbReference type="RefSeq" id="WP_144658575.1">
    <property type="nucleotide sequence ID" value="NZ_VIAE01000016.1"/>
</dbReference>
<comment type="subcellular location">
    <subcellularLocation>
        <location evidence="8">Cytoplasm</location>
    </subcellularLocation>
</comment>
<accession>A0A559KIY9</accession>
<dbReference type="SMART" id="SM00987">
    <property type="entry name" value="UreE_C"/>
    <property type="match status" value="1"/>
</dbReference>
<dbReference type="InterPro" id="IPR036895">
    <property type="entry name" value="Uracil-DNA_glycosylase-like_sf"/>
</dbReference>
<dbReference type="SUPFAM" id="SSF52141">
    <property type="entry name" value="Uracil-DNA glycosylase-like"/>
    <property type="match status" value="1"/>
</dbReference>
<comment type="similarity">
    <text evidence="3 8 10">Belongs to the uracil-DNA glycosylase (UDG) superfamily. UNG family.</text>
</comment>
<dbReference type="InterPro" id="IPR018085">
    <property type="entry name" value="Ura-DNA_Glyclase_AS"/>
</dbReference>
<dbReference type="PANTHER" id="PTHR11264">
    <property type="entry name" value="URACIL-DNA GLYCOSYLASE"/>
    <property type="match status" value="1"/>
</dbReference>
<keyword evidence="8" id="KW-0963">Cytoplasm</keyword>
<dbReference type="EC" id="3.2.2.27" evidence="4 8"/>
<sequence length="214" mass="25016">MWQTIIKKEKQKEYFRKIIIYLKKEIQIGKSIFPSSNKIFEAFRLTPWENLKVIILGQDPYPGINQAHGLSFSVNNNIAPPSLKNIFKELKNDLNIRKTNNNLTNWALEGVLLLNSILTVEKGKPLSHKNIGWEEFTKNIFQQLSLYKEKIVYILWGKNAQIYEKYINMEKNFVIKSAHPSPLSAHKGFFGSKLFSKTNIYLQQNKIPTINWFL</sequence>
<dbReference type="NCBIfam" id="TIGR00628">
    <property type="entry name" value="ung"/>
    <property type="match status" value="1"/>
</dbReference>
<gene>
    <name evidence="8 12" type="primary">ung</name>
    <name evidence="12" type="ORF">MDPP_00388</name>
</gene>
<evidence type="ECO:0000256" key="2">
    <source>
        <dbReference type="ARBA" id="ARBA00002631"/>
    </source>
</evidence>
<dbReference type="PANTHER" id="PTHR11264:SF0">
    <property type="entry name" value="URACIL-DNA GLYCOSYLASE"/>
    <property type="match status" value="1"/>
</dbReference>
<dbReference type="AlphaFoldDB" id="A0A559KIY9"/>
<dbReference type="GO" id="GO:0004844">
    <property type="term" value="F:uracil DNA N-glycosylase activity"/>
    <property type="evidence" value="ECO:0007669"/>
    <property type="project" value="UniProtKB-UniRule"/>
</dbReference>
<keyword evidence="6 8" id="KW-0378">Hydrolase</keyword>
<evidence type="ECO:0000256" key="1">
    <source>
        <dbReference type="ARBA" id="ARBA00001400"/>
    </source>
</evidence>
<evidence type="ECO:0000256" key="5">
    <source>
        <dbReference type="ARBA" id="ARBA00022763"/>
    </source>
</evidence>
<feature type="active site" description="Proton acceptor" evidence="8 9">
    <location>
        <position position="59"/>
    </location>
</feature>
<evidence type="ECO:0000313" key="13">
    <source>
        <dbReference type="Proteomes" id="UP000320078"/>
    </source>
</evidence>
<organism evidence="12 13">
    <name type="scientific">Candidatus Phytoplasma pini</name>
    <dbReference type="NCBI Taxonomy" id="267362"/>
    <lineage>
        <taxon>Bacteria</taxon>
        <taxon>Bacillati</taxon>
        <taxon>Mycoplasmatota</taxon>
        <taxon>Mollicutes</taxon>
        <taxon>Acholeplasmatales</taxon>
        <taxon>Acholeplasmataceae</taxon>
        <taxon>Candidatus Phytoplasma</taxon>
    </lineage>
</organism>
<protein>
    <recommendedName>
        <fullName evidence="4 8">Uracil-DNA glycosylase</fullName>
        <shortName evidence="8">UDG</shortName>
        <ecNumber evidence="4 8">3.2.2.27</ecNumber>
    </recommendedName>
</protein>